<evidence type="ECO:0000313" key="3">
    <source>
        <dbReference type="Proteomes" id="UP000799324"/>
    </source>
</evidence>
<evidence type="ECO:0000313" key="2">
    <source>
        <dbReference type="EMBL" id="KAF2660394.1"/>
    </source>
</evidence>
<dbReference type="AlphaFoldDB" id="A0A6A6TP70"/>
<dbReference type="Gene3D" id="1.20.1280.50">
    <property type="match status" value="1"/>
</dbReference>
<accession>A0A6A6TP70</accession>
<dbReference type="SUPFAM" id="SSF81383">
    <property type="entry name" value="F-box domain"/>
    <property type="match status" value="1"/>
</dbReference>
<dbReference type="Proteomes" id="UP000799324">
    <property type="component" value="Unassembled WGS sequence"/>
</dbReference>
<sequence length="528" mass="60164">MSSGPLLMGRSKRLQREIEAITDPSKPPSDGTCYFDRLPDELLLEIGGKLSQSEDTAALRNLSLASRRWRGPAQESLHRSIPLSRSPLFADHECTMCKRPDLRTKVCVLETINVNLSAADSKTPTENETAVNLMKFLCRNPLGGFKLTDPRYTHRPSRLFKRLSICHRYGLLLALVPRLQHLTIIPHDVPEDGKTFSSTILLGWNLNFGHRSVEHWAIRDSAKPRTPALPSLANLRSLTAPDTVSCFFTHLPSLSHTTLTLNSLFEAEAIPAKLLKLLRPNCTITSLRLTCDLSVLDTASWAYRCIPRDFLRTFLPTLHSLKRLRVNIAVEPREEYLVELGNVGGDYEEIVSCIRSESLEELIFDPMPMPAQPDMLPVLSLRHLPSLEVFVAEQPAFVYVGDEVSDYNSGSHAVTQFPEGLEIVGVISSTHAIQRWVKQVVDEKRMGEWKRFREMKLWRWRKGTVCEPDERLRLEKRRKGVWAGANNRALELGEKEAWKKDFVEAKDSVWERLRDEGVEVSVEEEWEW</sequence>
<keyword evidence="3" id="KW-1185">Reference proteome</keyword>
<evidence type="ECO:0000259" key="1">
    <source>
        <dbReference type="Pfam" id="PF12937"/>
    </source>
</evidence>
<dbReference type="EMBL" id="MU004300">
    <property type="protein sequence ID" value="KAF2660394.1"/>
    <property type="molecule type" value="Genomic_DNA"/>
</dbReference>
<dbReference type="OrthoDB" id="427974at2759"/>
<dbReference type="InterPro" id="IPR001810">
    <property type="entry name" value="F-box_dom"/>
</dbReference>
<dbReference type="InterPro" id="IPR036047">
    <property type="entry name" value="F-box-like_dom_sf"/>
</dbReference>
<organism evidence="2 3">
    <name type="scientific">Lophiostoma macrostomum CBS 122681</name>
    <dbReference type="NCBI Taxonomy" id="1314788"/>
    <lineage>
        <taxon>Eukaryota</taxon>
        <taxon>Fungi</taxon>
        <taxon>Dikarya</taxon>
        <taxon>Ascomycota</taxon>
        <taxon>Pezizomycotina</taxon>
        <taxon>Dothideomycetes</taxon>
        <taxon>Pleosporomycetidae</taxon>
        <taxon>Pleosporales</taxon>
        <taxon>Lophiostomataceae</taxon>
        <taxon>Lophiostoma</taxon>
    </lineage>
</organism>
<reference evidence="2" key="1">
    <citation type="journal article" date="2020" name="Stud. Mycol.">
        <title>101 Dothideomycetes genomes: a test case for predicting lifestyles and emergence of pathogens.</title>
        <authorList>
            <person name="Haridas S."/>
            <person name="Albert R."/>
            <person name="Binder M."/>
            <person name="Bloem J."/>
            <person name="Labutti K."/>
            <person name="Salamov A."/>
            <person name="Andreopoulos B."/>
            <person name="Baker S."/>
            <person name="Barry K."/>
            <person name="Bills G."/>
            <person name="Bluhm B."/>
            <person name="Cannon C."/>
            <person name="Castanera R."/>
            <person name="Culley D."/>
            <person name="Daum C."/>
            <person name="Ezra D."/>
            <person name="Gonzalez J."/>
            <person name="Henrissat B."/>
            <person name="Kuo A."/>
            <person name="Liang C."/>
            <person name="Lipzen A."/>
            <person name="Lutzoni F."/>
            <person name="Magnuson J."/>
            <person name="Mondo S."/>
            <person name="Nolan M."/>
            <person name="Ohm R."/>
            <person name="Pangilinan J."/>
            <person name="Park H.-J."/>
            <person name="Ramirez L."/>
            <person name="Alfaro M."/>
            <person name="Sun H."/>
            <person name="Tritt A."/>
            <person name="Yoshinaga Y."/>
            <person name="Zwiers L.-H."/>
            <person name="Turgeon B."/>
            <person name="Goodwin S."/>
            <person name="Spatafora J."/>
            <person name="Crous P."/>
            <person name="Grigoriev I."/>
        </authorList>
    </citation>
    <scope>NUCLEOTIDE SEQUENCE</scope>
    <source>
        <strain evidence="2">CBS 122681</strain>
    </source>
</reference>
<name>A0A6A6TP70_9PLEO</name>
<dbReference type="Pfam" id="PF12937">
    <property type="entry name" value="F-box-like"/>
    <property type="match status" value="1"/>
</dbReference>
<protein>
    <recommendedName>
        <fullName evidence="1">F-box domain-containing protein</fullName>
    </recommendedName>
</protein>
<gene>
    <name evidence="2" type="ORF">K491DRAFT_728569</name>
</gene>
<proteinExistence type="predicted"/>
<feature type="domain" description="F-box" evidence="1">
    <location>
        <begin position="35"/>
        <end position="81"/>
    </location>
</feature>